<keyword evidence="5 9" id="KW-0472">Membrane</keyword>
<dbReference type="PANTHER" id="PTHR11616:SF241">
    <property type="entry name" value="SODIUM- AND CHLORIDE-DEPENDENT GLYCINE TRANSPORTER 2"/>
    <property type="match status" value="1"/>
</dbReference>
<keyword evidence="2 8" id="KW-0813">Transport</keyword>
<evidence type="ECO:0000313" key="10">
    <source>
        <dbReference type="EMBL" id="KAK2182617.1"/>
    </source>
</evidence>
<keyword evidence="11" id="KW-1185">Reference proteome</keyword>
<evidence type="ECO:0000256" key="3">
    <source>
        <dbReference type="ARBA" id="ARBA00022692"/>
    </source>
</evidence>
<dbReference type="AlphaFoldDB" id="A0AAD9NTW0"/>
<evidence type="ECO:0000256" key="6">
    <source>
        <dbReference type="PIRSR" id="PIRSR600175-1"/>
    </source>
</evidence>
<feature type="transmembrane region" description="Helical" evidence="9">
    <location>
        <begin position="268"/>
        <end position="295"/>
    </location>
</feature>
<dbReference type="InterPro" id="IPR000175">
    <property type="entry name" value="Na/ntran_symport"/>
</dbReference>
<evidence type="ECO:0000256" key="9">
    <source>
        <dbReference type="SAM" id="Phobius"/>
    </source>
</evidence>
<dbReference type="GO" id="GO:0005283">
    <property type="term" value="F:amino acid:sodium symporter activity"/>
    <property type="evidence" value="ECO:0007669"/>
    <property type="project" value="TreeGrafter"/>
</dbReference>
<dbReference type="PRINTS" id="PR00176">
    <property type="entry name" value="NANEUSMPORT"/>
</dbReference>
<dbReference type="Proteomes" id="UP001209878">
    <property type="component" value="Unassembled WGS sequence"/>
</dbReference>
<comment type="similarity">
    <text evidence="8">Belongs to the sodium:neurotransmitter symporter (SNF) (TC 2.A.22) family.</text>
</comment>
<keyword evidence="6" id="KW-0479">Metal-binding</keyword>
<feature type="transmembrane region" description="Helical" evidence="9">
    <location>
        <begin position="515"/>
        <end position="538"/>
    </location>
</feature>
<evidence type="ECO:0000256" key="4">
    <source>
        <dbReference type="ARBA" id="ARBA00022989"/>
    </source>
</evidence>
<organism evidence="10 11">
    <name type="scientific">Ridgeia piscesae</name>
    <name type="common">Tubeworm</name>
    <dbReference type="NCBI Taxonomy" id="27915"/>
    <lineage>
        <taxon>Eukaryota</taxon>
        <taxon>Metazoa</taxon>
        <taxon>Spiralia</taxon>
        <taxon>Lophotrochozoa</taxon>
        <taxon>Annelida</taxon>
        <taxon>Polychaeta</taxon>
        <taxon>Sedentaria</taxon>
        <taxon>Canalipalpata</taxon>
        <taxon>Sabellida</taxon>
        <taxon>Siboglinidae</taxon>
        <taxon>Ridgeia</taxon>
    </lineage>
</organism>
<evidence type="ECO:0000256" key="8">
    <source>
        <dbReference type="RuleBase" id="RU003732"/>
    </source>
</evidence>
<gene>
    <name evidence="10" type="ORF">NP493_345g02000</name>
</gene>
<protein>
    <recommendedName>
        <fullName evidence="8">Transporter</fullName>
    </recommendedName>
</protein>
<feature type="binding site" evidence="6">
    <location>
        <position position="418"/>
    </location>
    <ligand>
        <name>Na(+)</name>
        <dbReference type="ChEBI" id="CHEBI:29101"/>
        <label>1</label>
    </ligand>
</feature>
<keyword evidence="8" id="KW-0769">Symport</keyword>
<feature type="binding site" evidence="6">
    <location>
        <position position="318"/>
    </location>
    <ligand>
        <name>Na(+)</name>
        <dbReference type="ChEBI" id="CHEBI:29101"/>
        <label>1</label>
    </ligand>
</feature>
<feature type="binding site" evidence="6">
    <location>
        <position position="40"/>
    </location>
    <ligand>
        <name>Na(+)</name>
        <dbReference type="ChEBI" id="CHEBI:29101"/>
        <label>1</label>
    </ligand>
</feature>
<proteinExistence type="inferred from homology"/>
<dbReference type="EMBL" id="JAODUO010000345">
    <property type="protein sequence ID" value="KAK2182617.1"/>
    <property type="molecule type" value="Genomic_DNA"/>
</dbReference>
<dbReference type="GO" id="GO:0089718">
    <property type="term" value="P:amino acid import across plasma membrane"/>
    <property type="evidence" value="ECO:0007669"/>
    <property type="project" value="TreeGrafter"/>
</dbReference>
<evidence type="ECO:0000256" key="7">
    <source>
        <dbReference type="PIRSR" id="PIRSR600175-2"/>
    </source>
</evidence>
<feature type="transmembrane region" description="Helical" evidence="9">
    <location>
        <begin position="54"/>
        <end position="78"/>
    </location>
</feature>
<evidence type="ECO:0000313" key="11">
    <source>
        <dbReference type="Proteomes" id="UP001209878"/>
    </source>
</evidence>
<evidence type="ECO:0000256" key="5">
    <source>
        <dbReference type="ARBA" id="ARBA00023136"/>
    </source>
</evidence>
<dbReference type="Pfam" id="PF00209">
    <property type="entry name" value="SNF"/>
    <property type="match status" value="1"/>
</dbReference>
<feature type="transmembrane region" description="Helical" evidence="9">
    <location>
        <begin position="550"/>
        <end position="575"/>
    </location>
</feature>
<comment type="subcellular location">
    <subcellularLocation>
        <location evidence="1">Membrane</location>
        <topology evidence="1">Multi-pass membrane protein</topology>
    </subcellularLocation>
</comment>
<feature type="binding site" evidence="6">
    <location>
        <position position="36"/>
    </location>
    <ligand>
        <name>Na(+)</name>
        <dbReference type="ChEBI" id="CHEBI:29101"/>
        <label>1</label>
    </ligand>
</feature>
<evidence type="ECO:0000256" key="1">
    <source>
        <dbReference type="ARBA" id="ARBA00004141"/>
    </source>
</evidence>
<feature type="transmembrane region" description="Helical" evidence="9">
    <location>
        <begin position="472"/>
        <end position="495"/>
    </location>
</feature>
<evidence type="ECO:0000256" key="2">
    <source>
        <dbReference type="ARBA" id="ARBA00022448"/>
    </source>
</evidence>
<sequence>MGEDKDVVKPEKKMDTSRGTWSSHTEFVLSCLGYAVGLGNLWRFPYVCYINGGGAFLIPYFLMLLCVGIPAFLLELSVGQYSSCGPMTVWAAVPLLKGVGLGMVMISSMLCVFYTMLLGYCLHYMFYSFYTDLPWASCRHAFNTPYCYSKIEAMGCERGGGTWFNQTCYNETYLRTFDTIDKRCEGDVCSTFTSNVRRTFLANVSSKLVMSSEEYLNRGLLEISDNFEETGGLKWQLCLLLLIAWTLCFLCVLKGIQSSGKVVFLTALLPYVILFILLLRGLTLPGAVDGILFFITPQWHKLTEPKIWGDAAGQVFFSLSVGGGGLMTFASYSKFHNNIYRDSVIITITNSLTSIFAGFVVFSILGHMAFELGKPVADVVTEGATLAFVAYPQVMSRLPVPQLWSVMFFLMLLTLGLDSLFATVETVITALVDCVPRLRHHRVAVTLAVCVSFFLLGLPLCTRAGIYWLQLIAYYGTGWSLIVMGLVEVIAFPWIYGVDRLIDDISYMIGYRVGLFWWFTWKFLTPFILIVVLIYNIVDFRPLTFGAYALPAWAQAFGLLMTLAPIAMIILLAVYQMATCYPHLTFTQRLTKLCEPSDDWAPNDEKHRLQEKETSLEMSNVTVLGTENMAVNG</sequence>
<feature type="binding site" evidence="6">
    <location>
        <position position="33"/>
    </location>
    <ligand>
        <name>Na(+)</name>
        <dbReference type="ChEBI" id="CHEBI:29101"/>
        <label>1</label>
    </ligand>
</feature>
<feature type="transmembrane region" description="Helical" evidence="9">
    <location>
        <begin position="315"/>
        <end position="332"/>
    </location>
</feature>
<feature type="transmembrane region" description="Helical" evidence="9">
    <location>
        <begin position="233"/>
        <end position="256"/>
    </location>
</feature>
<feature type="transmembrane region" description="Helical" evidence="9">
    <location>
        <begin position="344"/>
        <end position="365"/>
    </location>
</feature>
<dbReference type="GO" id="GO:0005886">
    <property type="term" value="C:plasma membrane"/>
    <property type="evidence" value="ECO:0007669"/>
    <property type="project" value="TreeGrafter"/>
</dbReference>
<dbReference type="GO" id="GO:0046872">
    <property type="term" value="F:metal ion binding"/>
    <property type="evidence" value="ECO:0007669"/>
    <property type="project" value="UniProtKB-KW"/>
</dbReference>
<feature type="transmembrane region" description="Helical" evidence="9">
    <location>
        <begin position="99"/>
        <end position="126"/>
    </location>
</feature>
<dbReference type="InterPro" id="IPR037272">
    <property type="entry name" value="SNS_sf"/>
</dbReference>
<reference evidence="10" key="1">
    <citation type="journal article" date="2023" name="Mol. Biol. Evol.">
        <title>Third-Generation Sequencing Reveals the Adaptive Role of the Epigenome in Three Deep-Sea Polychaetes.</title>
        <authorList>
            <person name="Perez M."/>
            <person name="Aroh O."/>
            <person name="Sun Y."/>
            <person name="Lan Y."/>
            <person name="Juniper S.K."/>
            <person name="Young C.R."/>
            <person name="Angers B."/>
            <person name="Qian P.Y."/>
        </authorList>
    </citation>
    <scope>NUCLEOTIDE SEQUENCE</scope>
    <source>
        <strain evidence="10">R07B-5</strain>
    </source>
</reference>
<feature type="transmembrane region" description="Helical" evidence="9">
    <location>
        <begin position="21"/>
        <end position="42"/>
    </location>
</feature>
<keyword evidence="3 8" id="KW-0812">Transmembrane</keyword>
<dbReference type="PROSITE" id="PS00610">
    <property type="entry name" value="NA_NEUROTRAN_SYMP_1"/>
    <property type="match status" value="1"/>
</dbReference>
<dbReference type="PROSITE" id="PS50267">
    <property type="entry name" value="NA_NEUROTRAN_SYMP_3"/>
    <property type="match status" value="1"/>
</dbReference>
<feature type="binding site" evidence="6">
    <location>
        <position position="35"/>
    </location>
    <ligand>
        <name>Na(+)</name>
        <dbReference type="ChEBI" id="CHEBI:29101"/>
        <label>1</label>
    </ligand>
</feature>
<feature type="transmembrane region" description="Helical" evidence="9">
    <location>
        <begin position="444"/>
        <end position="466"/>
    </location>
</feature>
<dbReference type="SUPFAM" id="SSF161070">
    <property type="entry name" value="SNF-like"/>
    <property type="match status" value="1"/>
</dbReference>
<keyword evidence="6" id="KW-0915">Sodium</keyword>
<name>A0AAD9NTW0_RIDPI</name>
<feature type="binding site" evidence="6">
    <location>
        <position position="415"/>
    </location>
    <ligand>
        <name>Na(+)</name>
        <dbReference type="ChEBI" id="CHEBI:29101"/>
        <label>1</label>
    </ligand>
</feature>
<comment type="caution">
    <text evidence="10">The sequence shown here is derived from an EMBL/GenBank/DDBJ whole genome shotgun (WGS) entry which is preliminary data.</text>
</comment>
<feature type="transmembrane region" description="Helical" evidence="9">
    <location>
        <begin position="403"/>
        <end position="432"/>
    </location>
</feature>
<feature type="binding site" evidence="6">
    <location>
        <position position="419"/>
    </location>
    <ligand>
        <name>Na(+)</name>
        <dbReference type="ChEBI" id="CHEBI:29101"/>
        <label>1</label>
    </ligand>
</feature>
<keyword evidence="4 9" id="KW-1133">Transmembrane helix</keyword>
<feature type="disulfide bond" evidence="7">
    <location>
        <begin position="138"/>
        <end position="147"/>
    </location>
</feature>
<accession>A0AAD9NTW0</accession>
<keyword evidence="7" id="KW-1015">Disulfide bond</keyword>
<dbReference type="PANTHER" id="PTHR11616">
    <property type="entry name" value="SODIUM/CHLORIDE DEPENDENT TRANSPORTER"/>
    <property type="match status" value="1"/>
</dbReference>
<feature type="binding site" evidence="6">
    <location>
        <position position="350"/>
    </location>
    <ligand>
        <name>Na(+)</name>
        <dbReference type="ChEBI" id="CHEBI:29101"/>
        <label>1</label>
    </ligand>
</feature>